<dbReference type="FunCoup" id="A0A409XR88">
    <property type="interactions" value="33"/>
</dbReference>
<dbReference type="Proteomes" id="UP000283269">
    <property type="component" value="Unassembled WGS sequence"/>
</dbReference>
<dbReference type="InParanoid" id="A0A409XR88"/>
<dbReference type="PANTHER" id="PTHR16255:SF4">
    <property type="entry name" value="SPORULATION PROTEIN RMD8"/>
    <property type="match status" value="1"/>
</dbReference>
<dbReference type="Pfam" id="PF02582">
    <property type="entry name" value="DUF155"/>
    <property type="match status" value="1"/>
</dbReference>
<evidence type="ECO:0000256" key="2">
    <source>
        <dbReference type="SAM" id="MobiDB-lite"/>
    </source>
</evidence>
<name>A0A409XR88_PSICY</name>
<evidence type="ECO:0000313" key="6">
    <source>
        <dbReference type="Proteomes" id="UP000283269"/>
    </source>
</evidence>
<comment type="similarity">
    <text evidence="1">Belongs to the RMD1/sif2 family.</text>
</comment>
<protein>
    <recommendedName>
        <fullName evidence="4">DUF155 domain-containing protein</fullName>
    </recommendedName>
</protein>
<keyword evidence="3" id="KW-1133">Transmembrane helix</keyword>
<reference evidence="5 6" key="1">
    <citation type="journal article" date="2018" name="Evol. Lett.">
        <title>Horizontal gene cluster transfer increased hallucinogenic mushroom diversity.</title>
        <authorList>
            <person name="Reynolds H.T."/>
            <person name="Vijayakumar V."/>
            <person name="Gluck-Thaler E."/>
            <person name="Korotkin H.B."/>
            <person name="Matheny P.B."/>
            <person name="Slot J.C."/>
        </authorList>
    </citation>
    <scope>NUCLEOTIDE SEQUENCE [LARGE SCALE GENOMIC DNA]</scope>
    <source>
        <strain evidence="5 6">2631</strain>
    </source>
</reference>
<accession>A0A409XR88</accession>
<sequence length="449" mass="49340">MSRRASVIGLTSGPKSQRTSKTTHKLVELPSALLVDVSNGLALGHEADGAVWEHKSQVGRMNKVQRKEAGFKRITAYCVAESFKIKLLSSFLKREHNVSPRAFDEALYVMYYLPLLLGYGPNANIRPSVPVKTRTKKTFPRNDPQVTRERATFPRALAFKLVDPGPENTLPLSGLPPPAETDEENDPGFVTDPGSATGPDVGFAAEPEPESETPVSEIIPGVVPTPYEIDPGVDANPGVYSQWKDPVQTEEPAKQREEEVAEVMFFDPQIPLTLLKLSIAHALAQSTLLARSETNARRVLSSPLTLSIPKQLAVSGALKHRRHEALKLTGRLFTLRRDINLVECLYMEIGPRVQTLNEKLRVASDLLDAICDHLNNSAMERITWIVIWLVLVACLDELVAILIFHAATTGTKMEALAAASPFALPSQISQEETLKVPERLVAVQSQSQS</sequence>
<feature type="transmembrane region" description="Helical" evidence="3">
    <location>
        <begin position="382"/>
        <end position="404"/>
    </location>
</feature>
<evidence type="ECO:0000256" key="3">
    <source>
        <dbReference type="SAM" id="Phobius"/>
    </source>
</evidence>
<comment type="caution">
    <text evidence="5">The sequence shown here is derived from an EMBL/GenBank/DDBJ whole genome shotgun (WGS) entry which is preliminary data.</text>
</comment>
<dbReference type="PANTHER" id="PTHR16255">
    <property type="entry name" value="REQUIRED FOR MEIOTIC NUCLEAR DIVISION PROTEIN 1 HOMOLOG"/>
    <property type="match status" value="1"/>
</dbReference>
<organism evidence="5 6">
    <name type="scientific">Psilocybe cyanescens</name>
    <dbReference type="NCBI Taxonomy" id="93625"/>
    <lineage>
        <taxon>Eukaryota</taxon>
        <taxon>Fungi</taxon>
        <taxon>Dikarya</taxon>
        <taxon>Basidiomycota</taxon>
        <taxon>Agaricomycotina</taxon>
        <taxon>Agaricomycetes</taxon>
        <taxon>Agaricomycetidae</taxon>
        <taxon>Agaricales</taxon>
        <taxon>Agaricineae</taxon>
        <taxon>Strophariaceae</taxon>
        <taxon>Psilocybe</taxon>
    </lineage>
</organism>
<feature type="domain" description="DUF155" evidence="4">
    <location>
        <begin position="273"/>
        <end position="342"/>
    </location>
</feature>
<dbReference type="AlphaFoldDB" id="A0A409XR88"/>
<feature type="region of interest" description="Disordered" evidence="2">
    <location>
        <begin position="1"/>
        <end position="22"/>
    </location>
</feature>
<feature type="region of interest" description="Disordered" evidence="2">
    <location>
        <begin position="164"/>
        <end position="218"/>
    </location>
</feature>
<keyword evidence="3" id="KW-0812">Transmembrane</keyword>
<gene>
    <name evidence="5" type="ORF">CVT25_014461</name>
</gene>
<dbReference type="InterPro" id="IPR051624">
    <property type="entry name" value="RMD1/Sad1-interacting"/>
</dbReference>
<proteinExistence type="inferred from homology"/>
<keyword evidence="3" id="KW-0472">Membrane</keyword>
<evidence type="ECO:0000313" key="5">
    <source>
        <dbReference type="EMBL" id="PPQ93332.1"/>
    </source>
</evidence>
<dbReference type="InterPro" id="IPR003734">
    <property type="entry name" value="DUF155"/>
</dbReference>
<dbReference type="OrthoDB" id="18302at2759"/>
<dbReference type="GO" id="GO:0005739">
    <property type="term" value="C:mitochondrion"/>
    <property type="evidence" value="ECO:0007669"/>
    <property type="project" value="UniProtKB-ARBA"/>
</dbReference>
<keyword evidence="6" id="KW-1185">Reference proteome</keyword>
<evidence type="ECO:0000256" key="1">
    <source>
        <dbReference type="ARBA" id="ARBA00008306"/>
    </source>
</evidence>
<dbReference type="EMBL" id="NHYD01000787">
    <property type="protein sequence ID" value="PPQ93332.1"/>
    <property type="molecule type" value="Genomic_DNA"/>
</dbReference>
<evidence type="ECO:0000259" key="4">
    <source>
        <dbReference type="Pfam" id="PF02582"/>
    </source>
</evidence>